<name>A0ABP9RRC6_9ACTN</name>
<dbReference type="EMBL" id="BAABJQ010000007">
    <property type="protein sequence ID" value="GAA5185502.1"/>
    <property type="molecule type" value="Genomic_DNA"/>
</dbReference>
<dbReference type="InterPro" id="IPR000551">
    <property type="entry name" value="MerR-type_HTH_dom"/>
</dbReference>
<dbReference type="SMART" id="SM00422">
    <property type="entry name" value="HTH_MERR"/>
    <property type="match status" value="1"/>
</dbReference>
<dbReference type="Proteomes" id="UP001501570">
    <property type="component" value="Unassembled WGS sequence"/>
</dbReference>
<evidence type="ECO:0000259" key="2">
    <source>
        <dbReference type="PROSITE" id="PS50937"/>
    </source>
</evidence>
<dbReference type="PRINTS" id="PR00040">
    <property type="entry name" value="HTHMERR"/>
</dbReference>
<dbReference type="SMART" id="SM00567">
    <property type="entry name" value="EZ_HEAT"/>
    <property type="match status" value="3"/>
</dbReference>
<accession>A0ABP9RRC6</accession>
<proteinExistence type="predicted"/>
<evidence type="ECO:0000313" key="4">
    <source>
        <dbReference type="Proteomes" id="UP001501570"/>
    </source>
</evidence>
<gene>
    <name evidence="3" type="ORF">GCM10023322_29680</name>
</gene>
<keyword evidence="1" id="KW-0238">DNA-binding</keyword>
<dbReference type="InterPro" id="IPR047057">
    <property type="entry name" value="MerR_fam"/>
</dbReference>
<dbReference type="RefSeq" id="WP_345629941.1">
    <property type="nucleotide sequence ID" value="NZ_BAABJQ010000007.1"/>
</dbReference>
<dbReference type="InterPro" id="IPR004155">
    <property type="entry name" value="PBS_lyase_HEAT"/>
</dbReference>
<sequence length="344" mass="36342">MLIGEVARRSGVSTRMLRHYDSLGLVRPTGRTVGGYREYSADDIRRIFHVESLRSLGLSLRQIARALEDPAFAPSVLVGDLIRRTEDRLKREQELLERLRTVDASAPSGWQDVLRIVEILHGLNSSSAARRQQTVLAPAEDVPVPTELLADAVLAESDPNVAGALRWALARAGGDGVASVASGLRSGNADIRRRAVLALAELSGDEATAVLADALDDADPAVRRHAALAVGARGVTTAVPTLVGMVVEGTNDVEAAEVLGALSLDPGCADRVVSALAGALAAYPTDSAVRIRLAQALAELPGTIARDVLRQLTHDDDRAVALIASAFLRLLDERSDEGRGAADS</sequence>
<protein>
    <submittedName>
        <fullName evidence="3">MerR family transcriptional regulator</fullName>
    </submittedName>
</protein>
<evidence type="ECO:0000256" key="1">
    <source>
        <dbReference type="ARBA" id="ARBA00023125"/>
    </source>
</evidence>
<dbReference type="PANTHER" id="PTHR30204:SF93">
    <property type="entry name" value="HTH MERR-TYPE DOMAIN-CONTAINING PROTEIN"/>
    <property type="match status" value="1"/>
</dbReference>
<keyword evidence="4" id="KW-1185">Reference proteome</keyword>
<dbReference type="Pfam" id="PF13411">
    <property type="entry name" value="MerR_1"/>
    <property type="match status" value="1"/>
</dbReference>
<dbReference type="SUPFAM" id="SSF46955">
    <property type="entry name" value="Putative DNA-binding domain"/>
    <property type="match status" value="1"/>
</dbReference>
<dbReference type="Gene3D" id="1.10.1660.10">
    <property type="match status" value="1"/>
</dbReference>
<dbReference type="SUPFAM" id="SSF48371">
    <property type="entry name" value="ARM repeat"/>
    <property type="match status" value="1"/>
</dbReference>
<reference evidence="4" key="1">
    <citation type="journal article" date="2019" name="Int. J. Syst. Evol. Microbiol.">
        <title>The Global Catalogue of Microorganisms (GCM) 10K type strain sequencing project: providing services to taxonomists for standard genome sequencing and annotation.</title>
        <authorList>
            <consortium name="The Broad Institute Genomics Platform"/>
            <consortium name="The Broad Institute Genome Sequencing Center for Infectious Disease"/>
            <person name="Wu L."/>
            <person name="Ma J."/>
        </authorList>
    </citation>
    <scope>NUCLEOTIDE SEQUENCE [LARGE SCALE GENOMIC DNA]</scope>
    <source>
        <strain evidence="4">JCM 18304</strain>
    </source>
</reference>
<dbReference type="PANTHER" id="PTHR30204">
    <property type="entry name" value="REDOX-CYCLING DRUG-SENSING TRANSCRIPTIONAL ACTIVATOR SOXR"/>
    <property type="match status" value="1"/>
</dbReference>
<evidence type="ECO:0000313" key="3">
    <source>
        <dbReference type="EMBL" id="GAA5185502.1"/>
    </source>
</evidence>
<dbReference type="InterPro" id="IPR009061">
    <property type="entry name" value="DNA-bd_dom_put_sf"/>
</dbReference>
<dbReference type="InterPro" id="IPR011989">
    <property type="entry name" value="ARM-like"/>
</dbReference>
<dbReference type="InterPro" id="IPR016024">
    <property type="entry name" value="ARM-type_fold"/>
</dbReference>
<feature type="domain" description="HTH merR-type" evidence="2">
    <location>
        <begin position="1"/>
        <end position="69"/>
    </location>
</feature>
<comment type="caution">
    <text evidence="3">The sequence shown here is derived from an EMBL/GenBank/DDBJ whole genome shotgun (WGS) entry which is preliminary data.</text>
</comment>
<dbReference type="PROSITE" id="PS00552">
    <property type="entry name" value="HTH_MERR_1"/>
    <property type="match status" value="1"/>
</dbReference>
<dbReference type="Gene3D" id="1.25.10.10">
    <property type="entry name" value="Leucine-rich Repeat Variant"/>
    <property type="match status" value="1"/>
</dbReference>
<organism evidence="3 4">
    <name type="scientific">Rugosimonospora acidiphila</name>
    <dbReference type="NCBI Taxonomy" id="556531"/>
    <lineage>
        <taxon>Bacteria</taxon>
        <taxon>Bacillati</taxon>
        <taxon>Actinomycetota</taxon>
        <taxon>Actinomycetes</taxon>
        <taxon>Micromonosporales</taxon>
        <taxon>Micromonosporaceae</taxon>
        <taxon>Rugosimonospora</taxon>
    </lineage>
</organism>
<dbReference type="PROSITE" id="PS50937">
    <property type="entry name" value="HTH_MERR_2"/>
    <property type="match status" value="1"/>
</dbReference>
<dbReference type="Pfam" id="PF13646">
    <property type="entry name" value="HEAT_2"/>
    <property type="match status" value="1"/>
</dbReference>